<feature type="region of interest" description="Disordered" evidence="1">
    <location>
        <begin position="91"/>
        <end position="145"/>
    </location>
</feature>
<feature type="region of interest" description="Disordered" evidence="1">
    <location>
        <begin position="170"/>
        <end position="191"/>
    </location>
</feature>
<organism evidence="2 3">
    <name type="scientific">Aurantiacibacter rhizosphaerae</name>
    <dbReference type="NCBI Taxonomy" id="2691582"/>
    <lineage>
        <taxon>Bacteria</taxon>
        <taxon>Pseudomonadati</taxon>
        <taxon>Pseudomonadota</taxon>
        <taxon>Alphaproteobacteria</taxon>
        <taxon>Sphingomonadales</taxon>
        <taxon>Erythrobacteraceae</taxon>
        <taxon>Aurantiacibacter</taxon>
    </lineage>
</organism>
<accession>A0A844XIL0</accession>
<dbReference type="AlphaFoldDB" id="A0A844XIL0"/>
<reference evidence="2 3" key="1">
    <citation type="submission" date="2019-12" db="EMBL/GenBank/DDBJ databases">
        <authorList>
            <person name="Lee S.D."/>
        </authorList>
    </citation>
    <scope>NUCLEOTIDE SEQUENCE [LARGE SCALE GENOMIC DNA]</scope>
    <source>
        <strain evidence="2 3">GH3-10</strain>
    </source>
</reference>
<feature type="region of interest" description="Disordered" evidence="1">
    <location>
        <begin position="228"/>
        <end position="250"/>
    </location>
</feature>
<feature type="compositionally biased region" description="Acidic residues" evidence="1">
    <location>
        <begin position="136"/>
        <end position="145"/>
    </location>
</feature>
<feature type="region of interest" description="Disordered" evidence="1">
    <location>
        <begin position="290"/>
        <end position="418"/>
    </location>
</feature>
<protein>
    <submittedName>
        <fullName evidence="2">Uncharacterized protein</fullName>
    </submittedName>
</protein>
<feature type="compositionally biased region" description="Acidic residues" evidence="1">
    <location>
        <begin position="98"/>
        <end position="118"/>
    </location>
</feature>
<evidence type="ECO:0000313" key="3">
    <source>
        <dbReference type="Proteomes" id="UP000461409"/>
    </source>
</evidence>
<feature type="compositionally biased region" description="Basic and acidic residues" evidence="1">
    <location>
        <begin position="389"/>
        <end position="398"/>
    </location>
</feature>
<name>A0A844XIL0_9SPHN</name>
<reference evidence="2 3" key="2">
    <citation type="submission" date="2020-02" db="EMBL/GenBank/DDBJ databases">
        <title>Erythrobacter dongmakensis sp. nov., isolated from a tidal mudflat.</title>
        <authorList>
            <person name="Kim I.S."/>
        </authorList>
    </citation>
    <scope>NUCLEOTIDE SEQUENCE [LARGE SCALE GENOMIC DNA]</scope>
    <source>
        <strain evidence="2 3">GH3-10</strain>
    </source>
</reference>
<sequence length="487" mass="52856">MGNATSSALRADDPATSAPVSAPARGGAPGEDGPAFGSLATLGGPKKFKKKPVLVLDPEELEKAHMLFQDASAELLGEDVERPERAAPVLGLAPMALDDGDADPIDAGEDGEDIEDGEIPSAEELLRMTASRPAPDDEGEDEDEAAIAAHLERLDIDRRIFPSLPLKSEDEIAAEEEAERLAAEQQSAMDEAELEMDLPPPEADGEEQEGFVEETSDYLHQAQDEAPAPLARPAGSFPVNLLPEPEPELLHPAPTVEDVVEEPAAEFEPQAEETIATAKAVFGDEPFLDFPTQHISWTPEDEPAQEAELSSTAPELPEPELPEPEVDAAELHAPEMPEPAPYEPEAELPPVEYSATLPDVDDDQSNRFEWAYEDDEDEAVGQTDPAADEPPKEVHWPEPEAEPEPETPDYHDGSYTEIDDDQVDGYAFMYANNPRGRTIHALAEGESNSLRAKLIKEREDLLAKMEADEQKPSLLARFTGWLRGLVG</sequence>
<evidence type="ECO:0000313" key="2">
    <source>
        <dbReference type="EMBL" id="MWV29384.1"/>
    </source>
</evidence>
<feature type="compositionally biased region" description="Acidic residues" evidence="1">
    <location>
        <begin position="317"/>
        <end position="328"/>
    </location>
</feature>
<dbReference type="RefSeq" id="WP_160487047.1">
    <property type="nucleotide sequence ID" value="NZ_WUBR01000004.1"/>
</dbReference>
<evidence type="ECO:0000256" key="1">
    <source>
        <dbReference type="SAM" id="MobiDB-lite"/>
    </source>
</evidence>
<dbReference type="Proteomes" id="UP000461409">
    <property type="component" value="Unassembled WGS sequence"/>
</dbReference>
<keyword evidence="3" id="KW-1185">Reference proteome</keyword>
<feature type="region of interest" description="Disordered" evidence="1">
    <location>
        <begin position="1"/>
        <end position="49"/>
    </location>
</feature>
<dbReference type="EMBL" id="WUBR01000004">
    <property type="protein sequence ID" value="MWV29384.1"/>
    <property type="molecule type" value="Genomic_DNA"/>
</dbReference>
<gene>
    <name evidence="2" type="ORF">GRF63_15895</name>
</gene>
<proteinExistence type="predicted"/>
<comment type="caution">
    <text evidence="2">The sequence shown here is derived from an EMBL/GenBank/DDBJ whole genome shotgun (WGS) entry which is preliminary data.</text>
</comment>